<keyword evidence="2" id="KW-1185">Reference proteome</keyword>
<name>A0ABM6GH79_9BACT</name>
<accession>A0ABM6GH79</accession>
<sequence>MEVGDKITVTGTLDYYYDNLQLENPTLVSTTTGDNPSPVLLNVKLDNNWLLKSGTTTDVEAFAKWNFNFVTVNGTLNYMKEDSIKDFEIKYPIETGEATLHVYIPSGLATETIIDKPATLTGFLKGFYDKWELFIFDASNVEF</sequence>
<gene>
    <name evidence="1" type="ORF">BW47_03320</name>
</gene>
<protein>
    <submittedName>
        <fullName evidence="1">Uncharacterized protein</fullName>
    </submittedName>
</protein>
<proteinExistence type="predicted"/>
<dbReference type="EMBL" id="CP007389">
    <property type="protein sequence ID" value="APT74836.1"/>
    <property type="molecule type" value="Genomic_DNA"/>
</dbReference>
<evidence type="ECO:0000313" key="2">
    <source>
        <dbReference type="Proteomes" id="UP000185490"/>
    </source>
</evidence>
<reference evidence="1 2" key="1">
    <citation type="submission" date="2014-02" db="EMBL/GenBank/DDBJ databases">
        <title>Diversity of Thermotogales isolates from hydrothermal vents.</title>
        <authorList>
            <person name="Haverkamp T.H.A."/>
            <person name="Lossouarn J."/>
            <person name="Geslin C."/>
            <person name="Nesbo C.L."/>
        </authorList>
    </citation>
    <scope>NUCLEOTIDE SEQUENCE [LARGE SCALE GENOMIC DNA]</scope>
    <source>
        <strain evidence="1 2">431</strain>
    </source>
</reference>
<organism evidence="1 2">
    <name type="scientific">Thermosipho melanesiensis</name>
    <dbReference type="NCBI Taxonomy" id="46541"/>
    <lineage>
        <taxon>Bacteria</taxon>
        <taxon>Thermotogati</taxon>
        <taxon>Thermotogota</taxon>
        <taxon>Thermotogae</taxon>
        <taxon>Thermotogales</taxon>
        <taxon>Fervidobacteriaceae</taxon>
        <taxon>Thermosipho</taxon>
    </lineage>
</organism>
<evidence type="ECO:0000313" key="1">
    <source>
        <dbReference type="EMBL" id="APT74836.1"/>
    </source>
</evidence>
<dbReference type="Proteomes" id="UP000185490">
    <property type="component" value="Chromosome"/>
</dbReference>
<dbReference type="RefSeq" id="WP_012056840.1">
    <property type="nucleotide sequence ID" value="NZ_CP007389.1"/>
</dbReference>